<evidence type="ECO:0000256" key="12">
    <source>
        <dbReference type="ARBA" id="ARBA00023180"/>
    </source>
</evidence>
<evidence type="ECO:0000256" key="10">
    <source>
        <dbReference type="ARBA" id="ARBA00023136"/>
    </source>
</evidence>
<dbReference type="PANTHER" id="PTHR12011:SF471">
    <property type="entry name" value="G-PROTEIN COUPLED RECEPTORS FAMILY 2 PROFILE 2 DOMAIN-CONTAINING PROTEIN"/>
    <property type="match status" value="1"/>
</dbReference>
<feature type="transmembrane region" description="Helical" evidence="13">
    <location>
        <begin position="155"/>
        <end position="178"/>
    </location>
</feature>
<feature type="domain" description="G-protein coupled receptors family 2 profile 2" evidence="15">
    <location>
        <begin position="153"/>
        <end position="394"/>
    </location>
</feature>
<dbReference type="Pfam" id="PF00002">
    <property type="entry name" value="7tm_2"/>
    <property type="match status" value="1"/>
</dbReference>
<dbReference type="FunCoup" id="A0A7M7PJD4">
    <property type="interactions" value="699"/>
</dbReference>
<keyword evidence="8" id="KW-0106">Calcium</keyword>
<dbReference type="InterPro" id="IPR017981">
    <property type="entry name" value="GPCR_2-like_7TM"/>
</dbReference>
<evidence type="ECO:0000256" key="4">
    <source>
        <dbReference type="ARBA" id="ARBA00022536"/>
    </source>
</evidence>
<evidence type="ECO:0000256" key="1">
    <source>
        <dbReference type="ARBA" id="ARBA00004651"/>
    </source>
</evidence>
<dbReference type="PROSITE" id="PS50221">
    <property type="entry name" value="GAIN_B"/>
    <property type="match status" value="1"/>
</dbReference>
<name>A0A7M7PJD4_STRPU</name>
<dbReference type="Gene3D" id="2.60.220.50">
    <property type="match status" value="1"/>
</dbReference>
<dbReference type="EnsemblMetazoa" id="XM_030995718">
    <property type="protein sequence ID" value="XP_030851578"/>
    <property type="gene ID" value="LOC115928485"/>
</dbReference>
<dbReference type="Proteomes" id="UP000007110">
    <property type="component" value="Unassembled WGS sequence"/>
</dbReference>
<dbReference type="RefSeq" id="XP_030851578.1">
    <property type="nucleotide sequence ID" value="XM_030995718.1"/>
</dbReference>
<proteinExistence type="inferred from homology"/>
<evidence type="ECO:0000256" key="5">
    <source>
        <dbReference type="ARBA" id="ARBA00022692"/>
    </source>
</evidence>
<feature type="transmembrane region" description="Helical" evidence="13">
    <location>
        <begin position="371"/>
        <end position="392"/>
    </location>
</feature>
<dbReference type="SMART" id="SM00303">
    <property type="entry name" value="GPS"/>
    <property type="match status" value="1"/>
</dbReference>
<dbReference type="GO" id="GO:0007186">
    <property type="term" value="P:G protein-coupled receptor signaling pathway"/>
    <property type="evidence" value="ECO:0000318"/>
    <property type="project" value="GO_Central"/>
</dbReference>
<keyword evidence="4" id="KW-0245">EGF-like domain</keyword>
<feature type="transmembrane region" description="Helical" evidence="13">
    <location>
        <begin position="190"/>
        <end position="207"/>
    </location>
</feature>
<dbReference type="PANTHER" id="PTHR12011">
    <property type="entry name" value="ADHESION G-PROTEIN COUPLED RECEPTOR"/>
    <property type="match status" value="1"/>
</dbReference>
<reference evidence="16" key="2">
    <citation type="submission" date="2021-01" db="UniProtKB">
        <authorList>
            <consortium name="EnsemblMetazoa"/>
        </authorList>
    </citation>
    <scope>IDENTIFICATION</scope>
</reference>
<evidence type="ECO:0000256" key="11">
    <source>
        <dbReference type="ARBA" id="ARBA00023157"/>
    </source>
</evidence>
<evidence type="ECO:0000256" key="7">
    <source>
        <dbReference type="ARBA" id="ARBA00022737"/>
    </source>
</evidence>
<dbReference type="OrthoDB" id="1100386at2759"/>
<evidence type="ECO:0000259" key="15">
    <source>
        <dbReference type="PROSITE" id="PS50261"/>
    </source>
</evidence>
<sequence>MFFLYHLFPTSTESTLALLEYKNIDNIGNRIFQPQYASDLDELINKSVVNTIVFGASASRGNTSVKTFARGEKFEFILKHENTNLTGSVSCAFWDSTNKTETPSGSWSSNGCVVVKSNRTHTTCACDHLTNFAILLDVTGVYQEISDAHITALEILTIVGCSVSIGCLAICVFAFSFFKSLRNTRTTIHRNLCISLLTAQLLFLVGVERTENAIVCSVIAAILHYTFLCSFAWMALEGIQLYIMLVHVFSTSSKVLPYYLAGYGLPAIVVAVAGGISKGEGYGQEQYCWLSTDRGFIWSFAGPVAFIILVNFVFLVVSIRIAYSGRAAVSKDATNSQNIKIWIKGAVTLTFLLGSTWGVGFFFLSGASIPMAYAFVVLNSLQGMFIFIYHCLGNDRIKKEMAKFLLRQPCLPDCLRVRLEVVARVGSNVYSLTQSSTVSTNKKPDTVALSEKKKDVVHPVVCVQDVDEDDGKPRSWLYNRNGAEETKVIPPSDYPEPDYY</sequence>
<keyword evidence="12" id="KW-0325">Glycoprotein</keyword>
<protein>
    <submittedName>
        <fullName evidence="16">Uncharacterized protein</fullName>
    </submittedName>
</protein>
<feature type="transmembrane region" description="Helical" evidence="13">
    <location>
        <begin position="256"/>
        <end position="276"/>
    </location>
</feature>
<accession>A0A7M7PJD4</accession>
<feature type="transmembrane region" description="Helical" evidence="13">
    <location>
        <begin position="213"/>
        <end position="236"/>
    </location>
</feature>
<dbReference type="InterPro" id="IPR046338">
    <property type="entry name" value="GAIN_dom_sf"/>
</dbReference>
<dbReference type="Pfam" id="PF01825">
    <property type="entry name" value="GPS"/>
    <property type="match status" value="1"/>
</dbReference>
<evidence type="ECO:0000313" key="17">
    <source>
        <dbReference type="Proteomes" id="UP000007110"/>
    </source>
</evidence>
<comment type="similarity">
    <text evidence="2">Belongs to the G-protein coupled receptor 2 family. Adhesion G-protein coupled receptor (ADGR) subfamily.</text>
</comment>
<evidence type="ECO:0000256" key="9">
    <source>
        <dbReference type="ARBA" id="ARBA00022989"/>
    </source>
</evidence>
<feature type="domain" description="GAIN-B" evidence="14">
    <location>
        <begin position="1"/>
        <end position="142"/>
    </location>
</feature>
<keyword evidence="10 13" id="KW-0472">Membrane</keyword>
<feature type="transmembrane region" description="Helical" evidence="13">
    <location>
        <begin position="341"/>
        <end position="365"/>
    </location>
</feature>
<dbReference type="KEGG" id="spu:115928485"/>
<comment type="subcellular location">
    <subcellularLocation>
        <location evidence="1">Cell membrane</location>
        <topology evidence="1">Multi-pass membrane protein</topology>
    </subcellularLocation>
</comment>
<dbReference type="OMA" id="GYGTKRC"/>
<dbReference type="InParanoid" id="A0A7M7PJD4"/>
<dbReference type="PRINTS" id="PR00249">
    <property type="entry name" value="GPCRSECRETIN"/>
</dbReference>
<dbReference type="InterPro" id="IPR000203">
    <property type="entry name" value="GPS"/>
</dbReference>
<dbReference type="GeneID" id="115928485"/>
<keyword evidence="17" id="KW-1185">Reference proteome</keyword>
<keyword evidence="11" id="KW-1015">Disulfide bond</keyword>
<dbReference type="GO" id="GO:0004930">
    <property type="term" value="F:G protein-coupled receptor activity"/>
    <property type="evidence" value="ECO:0000318"/>
    <property type="project" value="GO_Central"/>
</dbReference>
<keyword evidence="3" id="KW-1003">Cell membrane</keyword>
<organism evidence="16 17">
    <name type="scientific">Strongylocentrotus purpuratus</name>
    <name type="common">Purple sea urchin</name>
    <dbReference type="NCBI Taxonomy" id="7668"/>
    <lineage>
        <taxon>Eukaryota</taxon>
        <taxon>Metazoa</taxon>
        <taxon>Echinodermata</taxon>
        <taxon>Eleutherozoa</taxon>
        <taxon>Echinozoa</taxon>
        <taxon>Echinoidea</taxon>
        <taxon>Euechinoidea</taxon>
        <taxon>Echinacea</taxon>
        <taxon>Camarodonta</taxon>
        <taxon>Echinidea</taxon>
        <taxon>Strongylocentrotidae</taxon>
        <taxon>Strongylocentrotus</taxon>
    </lineage>
</organism>
<dbReference type="CDD" id="cd15440">
    <property type="entry name" value="7tmB2_latrophilin-like_invertebrate"/>
    <property type="match status" value="1"/>
</dbReference>
<evidence type="ECO:0000259" key="14">
    <source>
        <dbReference type="PROSITE" id="PS50221"/>
    </source>
</evidence>
<keyword evidence="6" id="KW-0732">Signal</keyword>
<dbReference type="GO" id="GO:0005886">
    <property type="term" value="C:plasma membrane"/>
    <property type="evidence" value="ECO:0000318"/>
    <property type="project" value="GO_Central"/>
</dbReference>
<dbReference type="Gene3D" id="1.20.1070.10">
    <property type="entry name" value="Rhodopsin 7-helix transmembrane proteins"/>
    <property type="match status" value="1"/>
</dbReference>
<evidence type="ECO:0000256" key="8">
    <source>
        <dbReference type="ARBA" id="ARBA00022837"/>
    </source>
</evidence>
<reference evidence="17" key="1">
    <citation type="submission" date="2015-02" db="EMBL/GenBank/DDBJ databases">
        <title>Genome sequencing for Strongylocentrotus purpuratus.</title>
        <authorList>
            <person name="Murali S."/>
            <person name="Liu Y."/>
            <person name="Vee V."/>
            <person name="English A."/>
            <person name="Wang M."/>
            <person name="Skinner E."/>
            <person name="Han Y."/>
            <person name="Muzny D.M."/>
            <person name="Worley K.C."/>
            <person name="Gibbs R.A."/>
        </authorList>
    </citation>
    <scope>NUCLEOTIDE SEQUENCE</scope>
</reference>
<dbReference type="PROSITE" id="PS50261">
    <property type="entry name" value="G_PROTEIN_RECEP_F2_4"/>
    <property type="match status" value="1"/>
</dbReference>
<dbReference type="FunFam" id="1.20.1070.10:FF:000054">
    <property type="entry name" value="Adhesion G protein-coupled receptor E3"/>
    <property type="match status" value="1"/>
</dbReference>
<evidence type="ECO:0000313" key="16">
    <source>
        <dbReference type="EnsemblMetazoa" id="XP_030851578"/>
    </source>
</evidence>
<evidence type="ECO:0000256" key="6">
    <source>
        <dbReference type="ARBA" id="ARBA00022729"/>
    </source>
</evidence>
<evidence type="ECO:0000256" key="2">
    <source>
        <dbReference type="ARBA" id="ARBA00007343"/>
    </source>
</evidence>
<dbReference type="AlphaFoldDB" id="A0A7M7PJD4"/>
<feature type="transmembrane region" description="Helical" evidence="13">
    <location>
        <begin position="296"/>
        <end position="321"/>
    </location>
</feature>
<dbReference type="InterPro" id="IPR057244">
    <property type="entry name" value="GAIN_B"/>
</dbReference>
<dbReference type="GO" id="GO:0007166">
    <property type="term" value="P:cell surface receptor signaling pathway"/>
    <property type="evidence" value="ECO:0007669"/>
    <property type="project" value="InterPro"/>
</dbReference>
<keyword evidence="9 13" id="KW-1133">Transmembrane helix</keyword>
<keyword evidence="7" id="KW-0677">Repeat</keyword>
<keyword evidence="5 13" id="KW-0812">Transmembrane</keyword>
<evidence type="ECO:0000256" key="3">
    <source>
        <dbReference type="ARBA" id="ARBA00022475"/>
    </source>
</evidence>
<dbReference type="InterPro" id="IPR000832">
    <property type="entry name" value="GPCR_2_secretin-like"/>
</dbReference>
<dbReference type="InterPro" id="IPR048072">
    <property type="entry name" value="7tmB2_latrophilin-like"/>
</dbReference>
<evidence type="ECO:0000256" key="13">
    <source>
        <dbReference type="SAM" id="Phobius"/>
    </source>
</evidence>